<dbReference type="Proteomes" id="UP000625033">
    <property type="component" value="Unassembled WGS sequence"/>
</dbReference>
<sequence>MSITICEDCGRTHPTDWVRAQNLFSPQPVYYRATYPDAPKRATRRQAMQDACQYHKEQTS</sequence>
<gene>
    <name evidence="1" type="ORF">IW252_002604</name>
</gene>
<organism evidence="1 2">
    <name type="scientific">Zhihengliuella flava</name>
    <dbReference type="NCBI Taxonomy" id="1285193"/>
    <lineage>
        <taxon>Bacteria</taxon>
        <taxon>Bacillati</taxon>
        <taxon>Actinomycetota</taxon>
        <taxon>Actinomycetes</taxon>
        <taxon>Micrococcales</taxon>
        <taxon>Micrococcaceae</taxon>
        <taxon>Zhihengliuella</taxon>
    </lineage>
</organism>
<accession>A0A931DB74</accession>
<comment type="caution">
    <text evidence="1">The sequence shown here is derived from an EMBL/GenBank/DDBJ whole genome shotgun (WGS) entry which is preliminary data.</text>
</comment>
<protein>
    <submittedName>
        <fullName evidence="1">Uncharacterized protein</fullName>
    </submittedName>
</protein>
<evidence type="ECO:0000313" key="1">
    <source>
        <dbReference type="EMBL" id="MBG6085837.1"/>
    </source>
</evidence>
<keyword evidence="2" id="KW-1185">Reference proteome</keyword>
<reference evidence="1" key="1">
    <citation type="submission" date="2020-11" db="EMBL/GenBank/DDBJ databases">
        <title>Sequencing the genomes of 1000 actinobacteria strains.</title>
        <authorList>
            <person name="Klenk H.-P."/>
        </authorList>
    </citation>
    <scope>NUCLEOTIDE SEQUENCE</scope>
    <source>
        <strain evidence="1">DSM 26152</strain>
    </source>
</reference>
<name>A0A931DB74_9MICC</name>
<evidence type="ECO:0000313" key="2">
    <source>
        <dbReference type="Proteomes" id="UP000625033"/>
    </source>
</evidence>
<dbReference type="AlphaFoldDB" id="A0A931DB74"/>
<dbReference type="EMBL" id="JADOTZ010000001">
    <property type="protein sequence ID" value="MBG6085837.1"/>
    <property type="molecule type" value="Genomic_DNA"/>
</dbReference>
<dbReference type="RefSeq" id="WP_196836976.1">
    <property type="nucleotide sequence ID" value="NZ_JADOTZ010000001.1"/>
</dbReference>
<proteinExistence type="predicted"/>